<sequence length="405" mass="42106">MIDGVNGVGSAARSLSNSSGLGEALVVANRNGRGVDVAGLTRDLAQLALRDPKGAADAIDAARKDLSPVQRGEFDRLLPDAISSGQRAGNAAPAGLNEAQKELALDLTQMGLDVAGLFDPTPISDGANGIVSLFRGDWLGAGISAVSMVPYLGDAAKLGKLGKWGETVMKAVELARTDSAFAKAAGPALKKISDAIGAAPEGMLNALPESARNTLTSMKRQIDDLSSPAARSADSVAASGVRSATLGNNQATWTIDANGRPTSASATLSDVQPKGTARGKDELSAQDEVRGRGVADDDAGHIIGHRFMADQGAVNMFPQNFNFNRSAYKTMENEWAAWIEAGATVKVNVALKGGTADRPNQVGVVYQVFDSSGKRVFKNSELFDNAAGQVFDRVSRADINKLLGK</sequence>
<evidence type="ECO:0000259" key="2">
    <source>
        <dbReference type="Pfam" id="PF13930"/>
    </source>
</evidence>
<dbReference type="AlphaFoldDB" id="A0A2P7QZY4"/>
<dbReference type="Proteomes" id="UP000241167">
    <property type="component" value="Unassembled WGS sequence"/>
</dbReference>
<protein>
    <recommendedName>
        <fullName evidence="2">Type VII secretion system protein EssD-like domain-containing protein</fullName>
    </recommendedName>
</protein>
<evidence type="ECO:0000313" key="4">
    <source>
        <dbReference type="Proteomes" id="UP000241167"/>
    </source>
</evidence>
<feature type="domain" description="Type VII secretion system protein EssD-like" evidence="2">
    <location>
        <begin position="249"/>
        <end position="367"/>
    </location>
</feature>
<proteinExistence type="predicted"/>
<reference evidence="3 4" key="1">
    <citation type="submission" date="2018-03" db="EMBL/GenBank/DDBJ databases">
        <title>The draft genome of Sphingosinicella sp. GL-C-18.</title>
        <authorList>
            <person name="Liu L."/>
            <person name="Li L."/>
            <person name="Liang L."/>
            <person name="Zhang X."/>
            <person name="Wang T."/>
        </authorList>
    </citation>
    <scope>NUCLEOTIDE SEQUENCE [LARGE SCALE GENOMIC DNA]</scope>
    <source>
        <strain evidence="3 4">GL-C-18</strain>
    </source>
</reference>
<dbReference type="Gene3D" id="3.40.570.10">
    <property type="entry name" value="Extracellular Endonuclease, subunit A"/>
    <property type="match status" value="1"/>
</dbReference>
<evidence type="ECO:0000313" key="3">
    <source>
        <dbReference type="EMBL" id="PSJ43515.1"/>
    </source>
</evidence>
<dbReference type="RefSeq" id="WP_106511538.1">
    <property type="nucleotide sequence ID" value="NZ_PXYI01000001.1"/>
</dbReference>
<keyword evidence="4" id="KW-1185">Reference proteome</keyword>
<feature type="region of interest" description="Disordered" evidence="1">
    <location>
        <begin position="254"/>
        <end position="292"/>
    </location>
</feature>
<comment type="caution">
    <text evidence="3">The sequence shown here is derived from an EMBL/GenBank/DDBJ whole genome shotgun (WGS) entry which is preliminary data.</text>
</comment>
<dbReference type="EMBL" id="PXYI01000001">
    <property type="protein sequence ID" value="PSJ43515.1"/>
    <property type="molecule type" value="Genomic_DNA"/>
</dbReference>
<dbReference type="OrthoDB" id="7182479at2"/>
<feature type="compositionally biased region" description="Basic and acidic residues" evidence="1">
    <location>
        <begin position="278"/>
        <end position="292"/>
    </location>
</feature>
<dbReference type="Pfam" id="PF13930">
    <property type="entry name" value="Endonuclea_NS_2"/>
    <property type="match status" value="1"/>
</dbReference>
<dbReference type="InterPro" id="IPR044927">
    <property type="entry name" value="Endonuclea_NS_2"/>
</dbReference>
<accession>A0A2P7QZY4</accession>
<dbReference type="CDD" id="cd20745">
    <property type="entry name" value="FIX_RhsA_AHH_HNH-like"/>
    <property type="match status" value="1"/>
</dbReference>
<evidence type="ECO:0000256" key="1">
    <source>
        <dbReference type="SAM" id="MobiDB-lite"/>
    </source>
</evidence>
<name>A0A2P7QZY4_9SPHN</name>
<organism evidence="3 4">
    <name type="scientific">Allosphingosinicella deserti</name>
    <dbReference type="NCBI Taxonomy" id="2116704"/>
    <lineage>
        <taxon>Bacteria</taxon>
        <taxon>Pseudomonadati</taxon>
        <taxon>Pseudomonadota</taxon>
        <taxon>Alphaproteobacteria</taxon>
        <taxon>Sphingomonadales</taxon>
        <taxon>Sphingomonadaceae</taxon>
        <taxon>Allosphingosinicella</taxon>
    </lineage>
</organism>
<feature type="compositionally biased region" description="Polar residues" evidence="1">
    <location>
        <begin position="254"/>
        <end position="270"/>
    </location>
</feature>
<gene>
    <name evidence="3" type="ORF">C7I55_03945</name>
</gene>
<dbReference type="InterPro" id="IPR044929">
    <property type="entry name" value="DNA/RNA_non-sp_Endonuclease_sf"/>
</dbReference>